<evidence type="ECO:0000313" key="3">
    <source>
        <dbReference type="Proteomes" id="UP001221757"/>
    </source>
</evidence>
<accession>A0AAD7GD92</accession>
<comment type="caution">
    <text evidence="2">The sequence shown here is derived from an EMBL/GenBank/DDBJ whole genome shotgun (WGS) entry which is preliminary data.</text>
</comment>
<sequence length="148" mass="16399">MYYIATQELMPAHHPNAGDKTRRRAQFQPDPHKRESQIFRYDGRPESGIPKEFEVEVDQRLWAKHTERYNKPTNPVAGPDTSITTGPGASKDAWSTRFLPSVSAPVRGRGACDDSVDPPGCQRRKGHPVCRVPTEAQGSPPRARGAAV</sequence>
<name>A0AAD7GD92_MYCRO</name>
<protein>
    <submittedName>
        <fullName evidence="2">Uncharacterized protein</fullName>
    </submittedName>
</protein>
<gene>
    <name evidence="2" type="ORF">B0H17DRAFT_1135230</name>
</gene>
<dbReference type="EMBL" id="JARKIE010000074">
    <property type="protein sequence ID" value="KAJ7689193.1"/>
    <property type="molecule type" value="Genomic_DNA"/>
</dbReference>
<feature type="region of interest" description="Disordered" evidence="1">
    <location>
        <begin position="1"/>
        <end position="50"/>
    </location>
</feature>
<reference evidence="2" key="1">
    <citation type="submission" date="2023-03" db="EMBL/GenBank/DDBJ databases">
        <title>Massive genome expansion in bonnet fungi (Mycena s.s.) driven by repeated elements and novel gene families across ecological guilds.</title>
        <authorList>
            <consortium name="Lawrence Berkeley National Laboratory"/>
            <person name="Harder C.B."/>
            <person name="Miyauchi S."/>
            <person name="Viragh M."/>
            <person name="Kuo A."/>
            <person name="Thoen E."/>
            <person name="Andreopoulos B."/>
            <person name="Lu D."/>
            <person name="Skrede I."/>
            <person name="Drula E."/>
            <person name="Henrissat B."/>
            <person name="Morin E."/>
            <person name="Kohler A."/>
            <person name="Barry K."/>
            <person name="LaButti K."/>
            <person name="Morin E."/>
            <person name="Salamov A."/>
            <person name="Lipzen A."/>
            <person name="Mereny Z."/>
            <person name="Hegedus B."/>
            <person name="Baldrian P."/>
            <person name="Stursova M."/>
            <person name="Weitz H."/>
            <person name="Taylor A."/>
            <person name="Grigoriev I.V."/>
            <person name="Nagy L.G."/>
            <person name="Martin F."/>
            <person name="Kauserud H."/>
        </authorList>
    </citation>
    <scope>NUCLEOTIDE SEQUENCE</scope>
    <source>
        <strain evidence="2">CBHHK067</strain>
    </source>
</reference>
<feature type="region of interest" description="Disordered" evidence="1">
    <location>
        <begin position="66"/>
        <end position="148"/>
    </location>
</feature>
<keyword evidence="3" id="KW-1185">Reference proteome</keyword>
<dbReference type="Proteomes" id="UP001221757">
    <property type="component" value="Unassembled WGS sequence"/>
</dbReference>
<evidence type="ECO:0000256" key="1">
    <source>
        <dbReference type="SAM" id="MobiDB-lite"/>
    </source>
</evidence>
<feature type="compositionally biased region" description="Basic and acidic residues" evidence="1">
    <location>
        <begin position="30"/>
        <end position="50"/>
    </location>
</feature>
<dbReference type="AlphaFoldDB" id="A0AAD7GD92"/>
<proteinExistence type="predicted"/>
<organism evidence="2 3">
    <name type="scientific">Mycena rosella</name>
    <name type="common">Pink bonnet</name>
    <name type="synonym">Agaricus rosellus</name>
    <dbReference type="NCBI Taxonomy" id="1033263"/>
    <lineage>
        <taxon>Eukaryota</taxon>
        <taxon>Fungi</taxon>
        <taxon>Dikarya</taxon>
        <taxon>Basidiomycota</taxon>
        <taxon>Agaricomycotina</taxon>
        <taxon>Agaricomycetes</taxon>
        <taxon>Agaricomycetidae</taxon>
        <taxon>Agaricales</taxon>
        <taxon>Marasmiineae</taxon>
        <taxon>Mycenaceae</taxon>
        <taxon>Mycena</taxon>
    </lineage>
</organism>
<evidence type="ECO:0000313" key="2">
    <source>
        <dbReference type="EMBL" id="KAJ7689193.1"/>
    </source>
</evidence>